<proteinExistence type="predicted"/>
<evidence type="ECO:0000256" key="6">
    <source>
        <dbReference type="SAM" id="Phobius"/>
    </source>
</evidence>
<keyword evidence="2 6" id="KW-0812">Transmembrane</keyword>
<feature type="compositionally biased region" description="Basic and acidic residues" evidence="5">
    <location>
        <begin position="24"/>
        <end position="35"/>
    </location>
</feature>
<dbReference type="RefSeq" id="WP_324273803.1">
    <property type="nucleotide sequence ID" value="NZ_CP141261.1"/>
</dbReference>
<organism evidence="8 9">
    <name type="scientific">Blastococcus brunescens</name>
    <dbReference type="NCBI Taxonomy" id="1564165"/>
    <lineage>
        <taxon>Bacteria</taxon>
        <taxon>Bacillati</taxon>
        <taxon>Actinomycetota</taxon>
        <taxon>Actinomycetes</taxon>
        <taxon>Geodermatophilales</taxon>
        <taxon>Geodermatophilaceae</taxon>
        <taxon>Blastococcus</taxon>
    </lineage>
</organism>
<keyword evidence="9" id="KW-1185">Reference proteome</keyword>
<keyword evidence="3 6" id="KW-1133">Transmembrane helix</keyword>
<dbReference type="InterPro" id="IPR035906">
    <property type="entry name" value="MetI-like_sf"/>
</dbReference>
<sequence>MRAGAPRRRRRPERLARRSGVLGPDHRADGVQHGDLRGGRPCGVASLPRGQREAALATGLTNGQAMRIVLLPQAFRIMLPAIISQLVVVLKDTSLVTFVANYDELLSQGESIVRNLDNPIQTFTVIALLYIAINYLLGRLAQYVQRRQGRAATRVADTTDAGANVPVGGGA</sequence>
<comment type="subcellular location">
    <subcellularLocation>
        <location evidence="1">Membrane</location>
        <topology evidence="1">Multi-pass membrane protein</topology>
    </subcellularLocation>
</comment>
<dbReference type="Gene3D" id="1.10.3720.10">
    <property type="entry name" value="MetI-like"/>
    <property type="match status" value="1"/>
</dbReference>
<evidence type="ECO:0000256" key="5">
    <source>
        <dbReference type="SAM" id="MobiDB-lite"/>
    </source>
</evidence>
<dbReference type="InterPro" id="IPR043429">
    <property type="entry name" value="ArtM/GltK/GlnP/TcyL/YhdX-like"/>
</dbReference>
<evidence type="ECO:0000313" key="8">
    <source>
        <dbReference type="EMBL" id="WRL62449.1"/>
    </source>
</evidence>
<evidence type="ECO:0000256" key="4">
    <source>
        <dbReference type="ARBA" id="ARBA00023136"/>
    </source>
</evidence>
<gene>
    <name evidence="8" type="ORF">U6N30_20845</name>
</gene>
<dbReference type="PANTHER" id="PTHR30614">
    <property type="entry name" value="MEMBRANE COMPONENT OF AMINO ACID ABC TRANSPORTER"/>
    <property type="match status" value="1"/>
</dbReference>
<evidence type="ECO:0000256" key="2">
    <source>
        <dbReference type="ARBA" id="ARBA00022692"/>
    </source>
</evidence>
<keyword evidence="4 6" id="KW-0472">Membrane</keyword>
<dbReference type="Pfam" id="PF00528">
    <property type="entry name" value="BPD_transp_1"/>
    <property type="match status" value="1"/>
</dbReference>
<evidence type="ECO:0000313" key="9">
    <source>
        <dbReference type="Proteomes" id="UP001324287"/>
    </source>
</evidence>
<dbReference type="Proteomes" id="UP001324287">
    <property type="component" value="Chromosome"/>
</dbReference>
<feature type="compositionally biased region" description="Basic residues" evidence="5">
    <location>
        <begin position="1"/>
        <end position="12"/>
    </location>
</feature>
<dbReference type="InterPro" id="IPR000515">
    <property type="entry name" value="MetI-like"/>
</dbReference>
<protein>
    <submittedName>
        <fullName evidence="8">ABC transporter permease subunit</fullName>
    </submittedName>
</protein>
<evidence type="ECO:0000259" key="7">
    <source>
        <dbReference type="Pfam" id="PF00528"/>
    </source>
</evidence>
<feature type="region of interest" description="Disordered" evidence="5">
    <location>
        <begin position="1"/>
        <end position="35"/>
    </location>
</feature>
<dbReference type="CDD" id="cd06261">
    <property type="entry name" value="TM_PBP2"/>
    <property type="match status" value="1"/>
</dbReference>
<evidence type="ECO:0000256" key="3">
    <source>
        <dbReference type="ARBA" id="ARBA00022989"/>
    </source>
</evidence>
<reference evidence="8 9" key="1">
    <citation type="submission" date="2023-12" db="EMBL/GenBank/DDBJ databases">
        <title>Blastococcus brunescens sp. nov., an actonobacterium isolated from sandstone collected in sahara desert.</title>
        <authorList>
            <person name="Gtari M."/>
            <person name="Ghodhbane F."/>
        </authorList>
    </citation>
    <scope>NUCLEOTIDE SEQUENCE [LARGE SCALE GENOMIC DNA]</scope>
    <source>
        <strain evidence="8 9">BMG 8361</strain>
    </source>
</reference>
<accession>A0ABZ1AZD7</accession>
<feature type="domain" description="ABC transmembrane type-1" evidence="7">
    <location>
        <begin position="43"/>
        <end position="148"/>
    </location>
</feature>
<dbReference type="SUPFAM" id="SSF161098">
    <property type="entry name" value="MetI-like"/>
    <property type="match status" value="1"/>
</dbReference>
<name>A0ABZ1AZD7_9ACTN</name>
<feature type="transmembrane region" description="Helical" evidence="6">
    <location>
        <begin position="77"/>
        <end position="100"/>
    </location>
</feature>
<feature type="transmembrane region" description="Helical" evidence="6">
    <location>
        <begin position="120"/>
        <end position="137"/>
    </location>
</feature>
<dbReference type="EMBL" id="CP141261">
    <property type="protein sequence ID" value="WRL62449.1"/>
    <property type="molecule type" value="Genomic_DNA"/>
</dbReference>
<evidence type="ECO:0000256" key="1">
    <source>
        <dbReference type="ARBA" id="ARBA00004141"/>
    </source>
</evidence>
<dbReference type="PANTHER" id="PTHR30614:SF21">
    <property type="entry name" value="AMINO ACID ABC TRANSPORTER PERMEASE"/>
    <property type="match status" value="1"/>
</dbReference>